<dbReference type="Proteomes" id="UP000655225">
    <property type="component" value="Unassembled WGS sequence"/>
</dbReference>
<evidence type="ECO:0000259" key="5">
    <source>
        <dbReference type="PROSITE" id="PS50090"/>
    </source>
</evidence>
<dbReference type="Pfam" id="PF00249">
    <property type="entry name" value="Myb_DNA-binding"/>
    <property type="match status" value="1"/>
</dbReference>
<evidence type="ECO:0000313" key="7">
    <source>
        <dbReference type="EMBL" id="KAF8406796.1"/>
    </source>
</evidence>
<proteinExistence type="predicted"/>
<accession>A0A835D108</accession>
<dbReference type="SUPFAM" id="SSF46689">
    <property type="entry name" value="Homeodomain-like"/>
    <property type="match status" value="1"/>
</dbReference>
<dbReference type="EMBL" id="JABCRI010000004">
    <property type="protein sequence ID" value="KAF8406796.1"/>
    <property type="molecule type" value="Genomic_DNA"/>
</dbReference>
<dbReference type="GO" id="GO:0005634">
    <property type="term" value="C:nucleus"/>
    <property type="evidence" value="ECO:0007669"/>
    <property type="project" value="UniProtKB-SubCell"/>
</dbReference>
<evidence type="ECO:0000256" key="3">
    <source>
        <dbReference type="ARBA" id="ARBA00023242"/>
    </source>
</evidence>
<evidence type="ECO:0000256" key="4">
    <source>
        <dbReference type="SAM" id="MobiDB-lite"/>
    </source>
</evidence>
<dbReference type="PANTHER" id="PTHR47999">
    <property type="entry name" value="TRANSCRIPTION FACTOR MYB8-RELATED-RELATED"/>
    <property type="match status" value="1"/>
</dbReference>
<evidence type="ECO:0000256" key="1">
    <source>
        <dbReference type="ARBA" id="ARBA00004123"/>
    </source>
</evidence>
<evidence type="ECO:0000313" key="8">
    <source>
        <dbReference type="Proteomes" id="UP000655225"/>
    </source>
</evidence>
<keyword evidence="8" id="KW-1185">Reference proteome</keyword>
<feature type="region of interest" description="Disordered" evidence="4">
    <location>
        <begin position="36"/>
        <end position="85"/>
    </location>
</feature>
<reference evidence="6 8" key="1">
    <citation type="submission" date="2020-04" db="EMBL/GenBank/DDBJ databases">
        <title>Plant Genome Project.</title>
        <authorList>
            <person name="Zhang R.-G."/>
        </authorList>
    </citation>
    <scope>NUCLEOTIDE SEQUENCE [LARGE SCALE GENOMIC DNA]</scope>
    <source>
        <strain evidence="6">YNK0</strain>
        <tissue evidence="6">Leaf</tissue>
    </source>
</reference>
<dbReference type="InterPro" id="IPR001005">
    <property type="entry name" value="SANT/Myb"/>
</dbReference>
<dbReference type="AlphaFoldDB" id="A0A835D108"/>
<organism evidence="6 8">
    <name type="scientific">Tetracentron sinense</name>
    <name type="common">Spur-leaf</name>
    <dbReference type="NCBI Taxonomy" id="13715"/>
    <lineage>
        <taxon>Eukaryota</taxon>
        <taxon>Viridiplantae</taxon>
        <taxon>Streptophyta</taxon>
        <taxon>Embryophyta</taxon>
        <taxon>Tracheophyta</taxon>
        <taxon>Spermatophyta</taxon>
        <taxon>Magnoliopsida</taxon>
        <taxon>Trochodendrales</taxon>
        <taxon>Trochodendraceae</taxon>
        <taxon>Tetracentron</taxon>
    </lineage>
</organism>
<evidence type="ECO:0000313" key="6">
    <source>
        <dbReference type="EMBL" id="KAF8370127.1"/>
    </source>
</evidence>
<comment type="caution">
    <text evidence="6">The sequence shown here is derived from an EMBL/GenBank/DDBJ whole genome shotgun (WGS) entry which is preliminary data.</text>
</comment>
<dbReference type="InterPro" id="IPR015495">
    <property type="entry name" value="Myb_TF_plants"/>
</dbReference>
<dbReference type="GO" id="GO:0003677">
    <property type="term" value="F:DNA binding"/>
    <property type="evidence" value="ECO:0007669"/>
    <property type="project" value="UniProtKB-KW"/>
</dbReference>
<feature type="domain" description="Myb-like" evidence="5">
    <location>
        <begin position="9"/>
        <end position="51"/>
    </location>
</feature>
<dbReference type="OMA" id="GEMLEDW"/>
<sequence length="201" mass="22631">MGRRPCCSKEGVNRGAWTALEDKILTDYIKIHGEGRWRNLPKKAGHQTSTSPPPRNPLNMPKEKKNPTTRPSTTEPPPLPPMDSSVVRTKASRCTKVFLPSQPHKIEHDLDTSNMAVGPSMFGDLMEDKAPQDELPSFVAEEDNSLHLMVDLNIEDLCLYNFFDSGLSHQLCDFDNLSPSFDQPLLFSAEMMEDWTRSDCV</sequence>
<gene>
    <name evidence="7" type="ORF">HHK36_005917</name>
    <name evidence="6" type="ORF">HHK36_031822</name>
</gene>
<keyword evidence="3" id="KW-0539">Nucleus</keyword>
<dbReference type="CDD" id="cd00167">
    <property type="entry name" value="SANT"/>
    <property type="match status" value="1"/>
</dbReference>
<dbReference type="OrthoDB" id="2143914at2759"/>
<keyword evidence="2" id="KW-0238">DNA-binding</keyword>
<dbReference type="PANTHER" id="PTHR47999:SF96">
    <property type="entry name" value="TRANSCRIPTION REPRESSOR MYB6-LIKE"/>
    <property type="match status" value="1"/>
</dbReference>
<dbReference type="Gene3D" id="1.10.10.60">
    <property type="entry name" value="Homeodomain-like"/>
    <property type="match status" value="1"/>
</dbReference>
<dbReference type="PROSITE" id="PS50090">
    <property type="entry name" value="MYB_LIKE"/>
    <property type="match status" value="1"/>
</dbReference>
<name>A0A835D108_TETSI</name>
<evidence type="ECO:0000256" key="2">
    <source>
        <dbReference type="ARBA" id="ARBA00023125"/>
    </source>
</evidence>
<comment type="subcellular location">
    <subcellularLocation>
        <location evidence="1">Nucleus</location>
    </subcellularLocation>
</comment>
<dbReference type="EMBL" id="JABCRI010000249">
    <property type="protein sequence ID" value="KAF8370127.1"/>
    <property type="molecule type" value="Genomic_DNA"/>
</dbReference>
<dbReference type="InterPro" id="IPR009057">
    <property type="entry name" value="Homeodomain-like_sf"/>
</dbReference>
<protein>
    <recommendedName>
        <fullName evidence="5">Myb-like domain-containing protein</fullName>
    </recommendedName>
</protein>